<dbReference type="PANTHER" id="PTHR42673">
    <property type="entry name" value="MALEYLACETOACETATE ISOMERASE"/>
    <property type="match status" value="1"/>
</dbReference>
<evidence type="ECO:0000313" key="3">
    <source>
        <dbReference type="Proteomes" id="UP000630923"/>
    </source>
</evidence>
<dbReference type="Pfam" id="PF13409">
    <property type="entry name" value="GST_N_2"/>
    <property type="match status" value="1"/>
</dbReference>
<dbReference type="AlphaFoldDB" id="A0A919AJJ0"/>
<dbReference type="EMBL" id="BNCI01000001">
    <property type="protein sequence ID" value="GHF11672.1"/>
    <property type="molecule type" value="Genomic_DNA"/>
</dbReference>
<feature type="domain" description="GST N-terminal" evidence="1">
    <location>
        <begin position="3"/>
        <end position="83"/>
    </location>
</feature>
<evidence type="ECO:0000259" key="1">
    <source>
        <dbReference type="PROSITE" id="PS50404"/>
    </source>
</evidence>
<dbReference type="GO" id="GO:0006749">
    <property type="term" value="P:glutathione metabolic process"/>
    <property type="evidence" value="ECO:0007669"/>
    <property type="project" value="TreeGrafter"/>
</dbReference>
<reference evidence="2" key="1">
    <citation type="journal article" date="2014" name="Int. J. Syst. Evol. Microbiol.">
        <title>Complete genome sequence of Corynebacterium casei LMG S-19264T (=DSM 44701T), isolated from a smear-ripened cheese.</title>
        <authorList>
            <consortium name="US DOE Joint Genome Institute (JGI-PGF)"/>
            <person name="Walter F."/>
            <person name="Albersmeier A."/>
            <person name="Kalinowski J."/>
            <person name="Ruckert C."/>
        </authorList>
    </citation>
    <scope>NUCLEOTIDE SEQUENCE</scope>
    <source>
        <strain evidence="2">KCTC 42590</strain>
    </source>
</reference>
<dbReference type="SUPFAM" id="SSF47616">
    <property type="entry name" value="GST C-terminal domain-like"/>
    <property type="match status" value="1"/>
</dbReference>
<evidence type="ECO:0000313" key="2">
    <source>
        <dbReference type="EMBL" id="GHF11672.1"/>
    </source>
</evidence>
<dbReference type="InterPro" id="IPR004045">
    <property type="entry name" value="Glutathione_S-Trfase_N"/>
</dbReference>
<dbReference type="CDD" id="cd03043">
    <property type="entry name" value="GST_N_1"/>
    <property type="match status" value="1"/>
</dbReference>
<protein>
    <submittedName>
        <fullName evidence="2">Glutathione S-transferase</fullName>
    </submittedName>
</protein>
<dbReference type="PANTHER" id="PTHR42673:SF4">
    <property type="entry name" value="MALEYLACETOACETATE ISOMERASE"/>
    <property type="match status" value="1"/>
</dbReference>
<dbReference type="InterPro" id="IPR040079">
    <property type="entry name" value="Glutathione_S-Trfase"/>
</dbReference>
<keyword evidence="3" id="KW-1185">Reference proteome</keyword>
<comment type="caution">
    <text evidence="2">The sequence shown here is derived from an EMBL/GenBank/DDBJ whole genome shotgun (WGS) entry which is preliminary data.</text>
</comment>
<dbReference type="GO" id="GO:0004364">
    <property type="term" value="F:glutathione transferase activity"/>
    <property type="evidence" value="ECO:0007669"/>
    <property type="project" value="TreeGrafter"/>
</dbReference>
<dbReference type="Pfam" id="PF13410">
    <property type="entry name" value="GST_C_2"/>
    <property type="match status" value="1"/>
</dbReference>
<dbReference type="GO" id="GO:0006559">
    <property type="term" value="P:L-phenylalanine catabolic process"/>
    <property type="evidence" value="ECO:0007669"/>
    <property type="project" value="TreeGrafter"/>
</dbReference>
<dbReference type="PROSITE" id="PS50404">
    <property type="entry name" value="GST_NTER"/>
    <property type="match status" value="1"/>
</dbReference>
<dbReference type="Proteomes" id="UP000630923">
    <property type="component" value="Unassembled WGS sequence"/>
</dbReference>
<dbReference type="Gene3D" id="3.40.30.10">
    <property type="entry name" value="Glutaredoxin"/>
    <property type="match status" value="1"/>
</dbReference>
<dbReference type="GO" id="GO:0016034">
    <property type="term" value="F:maleylacetoacetate isomerase activity"/>
    <property type="evidence" value="ECO:0007669"/>
    <property type="project" value="TreeGrafter"/>
</dbReference>
<proteinExistence type="predicted"/>
<accession>A0A919AJJ0</accession>
<dbReference type="InterPro" id="IPR036282">
    <property type="entry name" value="Glutathione-S-Trfase_C_sf"/>
</dbReference>
<dbReference type="CDD" id="cd03194">
    <property type="entry name" value="GST_C_3"/>
    <property type="match status" value="1"/>
</dbReference>
<dbReference type="InterPro" id="IPR036249">
    <property type="entry name" value="Thioredoxin-like_sf"/>
</dbReference>
<organism evidence="2 3">
    <name type="scientific">Kordiimonas sediminis</name>
    <dbReference type="NCBI Taxonomy" id="1735581"/>
    <lineage>
        <taxon>Bacteria</taxon>
        <taxon>Pseudomonadati</taxon>
        <taxon>Pseudomonadota</taxon>
        <taxon>Alphaproteobacteria</taxon>
        <taxon>Kordiimonadales</taxon>
        <taxon>Kordiimonadaceae</taxon>
        <taxon>Kordiimonas</taxon>
    </lineage>
</organism>
<gene>
    <name evidence="2" type="ORF">GCM10017044_01870</name>
</gene>
<dbReference type="Gene3D" id="1.20.1050.10">
    <property type="match status" value="1"/>
</dbReference>
<sequence>MSLKIYLGSKAYSSWSLRGWLALKHSGLPFEETVLRLDTPEFYQGLEGISPTKCVPALVHDTVTVWDSLAIIDYMARIAPEKYWWPEDDAAYGHARSITAEMHSGFMGLRSHAHMNMNRRFSGLELGPSVQKDVDRVVALWTDTRERFGQNGDFLFGEFSAADMMYAPVASRFKTYGLPIDGIAAAYAEALYSHPFITEWYNDAIADPFVVEKDEVGPGLTKLG</sequence>
<reference evidence="2" key="2">
    <citation type="submission" date="2020-09" db="EMBL/GenBank/DDBJ databases">
        <authorList>
            <person name="Sun Q."/>
            <person name="Kim S."/>
        </authorList>
    </citation>
    <scope>NUCLEOTIDE SEQUENCE</scope>
    <source>
        <strain evidence="2">KCTC 42590</strain>
    </source>
</reference>
<name>A0A919AJJ0_9PROT</name>
<dbReference type="SUPFAM" id="SSF52833">
    <property type="entry name" value="Thioredoxin-like"/>
    <property type="match status" value="1"/>
</dbReference>
<dbReference type="RefSeq" id="WP_191249687.1">
    <property type="nucleotide sequence ID" value="NZ_BNCI01000001.1"/>
</dbReference>
<dbReference type="SFLD" id="SFLDS00019">
    <property type="entry name" value="Glutathione_Transferase_(cytos"/>
    <property type="match status" value="1"/>
</dbReference>